<proteinExistence type="inferred from homology"/>
<dbReference type="EMBL" id="OD566370">
    <property type="protein sequence ID" value="CAD7443861.1"/>
    <property type="molecule type" value="Genomic_DNA"/>
</dbReference>
<dbReference type="InterPro" id="IPR036179">
    <property type="entry name" value="Ig-like_dom_sf"/>
</dbReference>
<dbReference type="SMART" id="SM00408">
    <property type="entry name" value="IGc2"/>
    <property type="match status" value="2"/>
</dbReference>
<organism evidence="9">
    <name type="scientific">Timema bartmani</name>
    <dbReference type="NCBI Taxonomy" id="61472"/>
    <lineage>
        <taxon>Eukaryota</taxon>
        <taxon>Metazoa</taxon>
        <taxon>Ecdysozoa</taxon>
        <taxon>Arthropoda</taxon>
        <taxon>Hexapoda</taxon>
        <taxon>Insecta</taxon>
        <taxon>Pterygota</taxon>
        <taxon>Neoptera</taxon>
        <taxon>Polyneoptera</taxon>
        <taxon>Phasmatodea</taxon>
        <taxon>Timematodea</taxon>
        <taxon>Timematoidea</taxon>
        <taxon>Timematidae</taxon>
        <taxon>Timema</taxon>
    </lineage>
</organism>
<dbReference type="InterPro" id="IPR007110">
    <property type="entry name" value="Ig-like_dom"/>
</dbReference>
<dbReference type="PANTHER" id="PTHR32178:SF6">
    <property type="entry name" value="IG-LIKE DOMAIN-CONTAINING PROTEIN"/>
    <property type="match status" value="1"/>
</dbReference>
<dbReference type="InterPro" id="IPR003599">
    <property type="entry name" value="Ig_sub"/>
</dbReference>
<reference evidence="9" key="1">
    <citation type="submission" date="2020-11" db="EMBL/GenBank/DDBJ databases">
        <authorList>
            <person name="Tran Van P."/>
        </authorList>
    </citation>
    <scope>NUCLEOTIDE SEQUENCE</scope>
</reference>
<dbReference type="GO" id="GO:0016020">
    <property type="term" value="C:membrane"/>
    <property type="evidence" value="ECO:0007669"/>
    <property type="project" value="UniProtKB-SubCell"/>
</dbReference>
<protein>
    <recommendedName>
        <fullName evidence="8">Ig-like domain-containing protein</fullName>
    </recommendedName>
</protein>
<dbReference type="InterPro" id="IPR013783">
    <property type="entry name" value="Ig-like_fold"/>
</dbReference>
<evidence type="ECO:0000256" key="4">
    <source>
        <dbReference type="ARBA" id="ARBA00022729"/>
    </source>
</evidence>
<dbReference type="InterPro" id="IPR003598">
    <property type="entry name" value="Ig_sub2"/>
</dbReference>
<gene>
    <name evidence="9" type="ORF">TBIB3V08_LOCUS6258</name>
</gene>
<name>A0A7R9EZJ7_9NEOP</name>
<keyword evidence="7" id="KW-0325">Glycoprotein</keyword>
<evidence type="ECO:0000259" key="8">
    <source>
        <dbReference type="PROSITE" id="PS50835"/>
    </source>
</evidence>
<evidence type="ECO:0000313" key="9">
    <source>
        <dbReference type="EMBL" id="CAD7443861.1"/>
    </source>
</evidence>
<evidence type="ECO:0000256" key="5">
    <source>
        <dbReference type="ARBA" id="ARBA00022989"/>
    </source>
</evidence>
<dbReference type="Gene3D" id="2.60.40.10">
    <property type="entry name" value="Immunoglobulins"/>
    <property type="match status" value="2"/>
</dbReference>
<keyword evidence="5" id="KW-1133">Transmembrane helix</keyword>
<evidence type="ECO:0000256" key="1">
    <source>
        <dbReference type="ARBA" id="ARBA00004479"/>
    </source>
</evidence>
<dbReference type="PANTHER" id="PTHR32178">
    <property type="entry name" value="FAM187"/>
    <property type="match status" value="1"/>
</dbReference>
<evidence type="ECO:0000256" key="3">
    <source>
        <dbReference type="ARBA" id="ARBA00022692"/>
    </source>
</evidence>
<comment type="subcellular location">
    <subcellularLocation>
        <location evidence="1">Membrane</location>
        <topology evidence="1">Single-pass type I membrane protein</topology>
    </subcellularLocation>
</comment>
<evidence type="ECO:0000256" key="7">
    <source>
        <dbReference type="ARBA" id="ARBA00023180"/>
    </source>
</evidence>
<evidence type="ECO:0000256" key="6">
    <source>
        <dbReference type="ARBA" id="ARBA00023136"/>
    </source>
</evidence>
<dbReference type="SMART" id="SM00409">
    <property type="entry name" value="IG"/>
    <property type="match status" value="1"/>
</dbReference>
<keyword evidence="4" id="KW-0732">Signal</keyword>
<dbReference type="SUPFAM" id="SSF48726">
    <property type="entry name" value="Immunoglobulin"/>
    <property type="match status" value="2"/>
</dbReference>
<keyword evidence="6" id="KW-0472">Membrane</keyword>
<sequence length="514" mass="58864">MWPTFGLSSESELECKSCTQNEDNDSKDWYKEKWLTNLRQSPGVEQIRNNRNGSRTFVNKKNDLVIRSVNENDIGFYFCTDNNGVGKKPKYRFLLDVDKTPVAPVIGDSAAWVEYQKKQLLPFNLILKYFTMKDRDTHKEVNINFQVDVEFGPWEPCAGDQGLGKQRCRVGYCRFRPLTSEKKEVELQFFSDLSCRSLFLAQMYPNISAAVSSLPEFVEHESIEDDFNAISKNFSGSFNEDEMQHVDVYLTPKENVLQGKPKFKRSYVLSINANLTVNCSEATSGSTITWVKDGIVIGKTGGKGDINVKVLVNGEGQLQIRNATRQESGKYVCFVGSTQEDEIRVFVVLHGDIKRESGKPFRKNYPQFTRPRFELRSPRPQQSGSTSTSALANYATEAAVPTFILPDVPPINKLDEVTTRMTLYGRRCQIKHQRDLLHDNRRPSLVKGQSVNYGNSAWRNVMRPWNFLLLIENMDLLHDNRRPSLVKGQSVNYGNSAWRNVMRPWNFLLLIENM</sequence>
<evidence type="ECO:0000256" key="2">
    <source>
        <dbReference type="ARBA" id="ARBA00008727"/>
    </source>
</evidence>
<accession>A0A7R9EZJ7</accession>
<feature type="domain" description="Ig-like" evidence="8">
    <location>
        <begin position="1"/>
        <end position="80"/>
    </location>
</feature>
<dbReference type="AlphaFoldDB" id="A0A7R9EZJ7"/>
<keyword evidence="3" id="KW-0812">Transmembrane</keyword>
<comment type="similarity">
    <text evidence="2">Belongs to the FAM187 family.</text>
</comment>
<dbReference type="PROSITE" id="PS50835">
    <property type="entry name" value="IG_LIKE"/>
    <property type="match status" value="2"/>
</dbReference>
<feature type="domain" description="Ig-like" evidence="8">
    <location>
        <begin position="252"/>
        <end position="344"/>
    </location>
</feature>
<dbReference type="InterPro" id="IPR039311">
    <property type="entry name" value="FAM187A/B"/>
</dbReference>